<feature type="chain" id="PRO_5012996315" description="NodB homology domain-containing protein" evidence="7">
    <location>
        <begin position="20"/>
        <end position="257"/>
    </location>
</feature>
<dbReference type="CDD" id="cd10951">
    <property type="entry name" value="CE4_ClCDA_like"/>
    <property type="match status" value="1"/>
</dbReference>
<dbReference type="EMBL" id="KV878209">
    <property type="protein sequence ID" value="OJJ40742.1"/>
    <property type="molecule type" value="Genomic_DNA"/>
</dbReference>
<keyword evidence="3 7" id="KW-0732">Signal</keyword>
<dbReference type="SUPFAM" id="SSF88713">
    <property type="entry name" value="Glycoside hydrolase/deacetylase"/>
    <property type="match status" value="1"/>
</dbReference>
<dbReference type="Proteomes" id="UP000184383">
    <property type="component" value="Unassembled WGS sequence"/>
</dbReference>
<evidence type="ECO:0000313" key="9">
    <source>
        <dbReference type="EMBL" id="OJJ40742.1"/>
    </source>
</evidence>
<sequence length="257" mass="28319">MAHILSLILITLFATTITAAPTASDTWFSHLNLTTQKRDSTVPFGVYLDRCVSPGKVALTFDDGPYIYTPDLLELLSSYGARATFFLNGQNSGNIYNNADIVKRTLEEGHQLGSHTWDHQYLTSLDYSGIVDEMTKLEDAFIQIIGAFPTYMRPPYLAVNSAVLTALGDLGYHVIGASIDTKDYANDDPNLISNSFEKFRNELDAGGSIVLSHDVHQQTVATLTQAMLDEIRARGLETVTVGECLGDPEGEWYRASR</sequence>
<dbReference type="PANTHER" id="PTHR46471:SF2">
    <property type="entry name" value="CHITIN DEACETYLASE-RELATED"/>
    <property type="match status" value="1"/>
</dbReference>
<evidence type="ECO:0000256" key="6">
    <source>
        <dbReference type="ARBA" id="ARBA00023285"/>
    </source>
</evidence>
<dbReference type="RefSeq" id="XP_040694418.1">
    <property type="nucleotide sequence ID" value="XM_040827349.1"/>
</dbReference>
<dbReference type="VEuPathDB" id="FungiDB:ASPWEDRAFT_101017"/>
<keyword evidence="5" id="KW-0119">Carbohydrate metabolism</keyword>
<dbReference type="OrthoDB" id="2125469at2759"/>
<evidence type="ECO:0000256" key="3">
    <source>
        <dbReference type="ARBA" id="ARBA00022729"/>
    </source>
</evidence>
<evidence type="ECO:0000256" key="4">
    <source>
        <dbReference type="ARBA" id="ARBA00022801"/>
    </source>
</evidence>
<name>A0A1L9S0R1_ASPWE</name>
<dbReference type="GO" id="GO:0016810">
    <property type="term" value="F:hydrolase activity, acting on carbon-nitrogen (but not peptide) bonds"/>
    <property type="evidence" value="ECO:0007669"/>
    <property type="project" value="InterPro"/>
</dbReference>
<accession>A0A1L9S0R1</accession>
<reference evidence="10" key="1">
    <citation type="journal article" date="2017" name="Genome Biol.">
        <title>Comparative genomics reveals high biological diversity and specific adaptations in the industrially and medically important fungal genus Aspergillus.</title>
        <authorList>
            <person name="de Vries R.P."/>
            <person name="Riley R."/>
            <person name="Wiebenga A."/>
            <person name="Aguilar-Osorio G."/>
            <person name="Amillis S."/>
            <person name="Uchima C.A."/>
            <person name="Anderluh G."/>
            <person name="Asadollahi M."/>
            <person name="Askin M."/>
            <person name="Barry K."/>
            <person name="Battaglia E."/>
            <person name="Bayram O."/>
            <person name="Benocci T."/>
            <person name="Braus-Stromeyer S.A."/>
            <person name="Caldana C."/>
            <person name="Canovas D."/>
            <person name="Cerqueira G.C."/>
            <person name="Chen F."/>
            <person name="Chen W."/>
            <person name="Choi C."/>
            <person name="Clum A."/>
            <person name="Dos Santos R.A."/>
            <person name="Damasio A.R."/>
            <person name="Diallinas G."/>
            <person name="Emri T."/>
            <person name="Fekete E."/>
            <person name="Flipphi M."/>
            <person name="Freyberg S."/>
            <person name="Gallo A."/>
            <person name="Gournas C."/>
            <person name="Habgood R."/>
            <person name="Hainaut M."/>
            <person name="Harispe M.L."/>
            <person name="Henrissat B."/>
            <person name="Hilden K.S."/>
            <person name="Hope R."/>
            <person name="Hossain A."/>
            <person name="Karabika E."/>
            <person name="Karaffa L."/>
            <person name="Karanyi Z."/>
            <person name="Krasevec N."/>
            <person name="Kuo A."/>
            <person name="Kusch H."/>
            <person name="LaButti K."/>
            <person name="Lagendijk E.L."/>
            <person name="Lapidus A."/>
            <person name="Levasseur A."/>
            <person name="Lindquist E."/>
            <person name="Lipzen A."/>
            <person name="Logrieco A.F."/>
            <person name="MacCabe A."/>
            <person name="Maekelae M.R."/>
            <person name="Malavazi I."/>
            <person name="Melin P."/>
            <person name="Meyer V."/>
            <person name="Mielnichuk N."/>
            <person name="Miskei M."/>
            <person name="Molnar A.P."/>
            <person name="Mule G."/>
            <person name="Ngan C.Y."/>
            <person name="Orejas M."/>
            <person name="Orosz E."/>
            <person name="Ouedraogo J.P."/>
            <person name="Overkamp K.M."/>
            <person name="Park H.-S."/>
            <person name="Perrone G."/>
            <person name="Piumi F."/>
            <person name="Punt P.J."/>
            <person name="Ram A.F."/>
            <person name="Ramon A."/>
            <person name="Rauscher S."/>
            <person name="Record E."/>
            <person name="Riano-Pachon D.M."/>
            <person name="Robert V."/>
            <person name="Roehrig J."/>
            <person name="Ruller R."/>
            <person name="Salamov A."/>
            <person name="Salih N.S."/>
            <person name="Samson R.A."/>
            <person name="Sandor E."/>
            <person name="Sanguinetti M."/>
            <person name="Schuetze T."/>
            <person name="Sepcic K."/>
            <person name="Shelest E."/>
            <person name="Sherlock G."/>
            <person name="Sophianopoulou V."/>
            <person name="Squina F.M."/>
            <person name="Sun H."/>
            <person name="Susca A."/>
            <person name="Todd R.B."/>
            <person name="Tsang A."/>
            <person name="Unkles S.E."/>
            <person name="van de Wiele N."/>
            <person name="van Rossen-Uffink D."/>
            <person name="Oliveira J.V."/>
            <person name="Vesth T.C."/>
            <person name="Visser J."/>
            <person name="Yu J.-H."/>
            <person name="Zhou M."/>
            <person name="Andersen M.R."/>
            <person name="Archer D.B."/>
            <person name="Baker S.E."/>
            <person name="Benoit I."/>
            <person name="Brakhage A.A."/>
            <person name="Braus G.H."/>
            <person name="Fischer R."/>
            <person name="Frisvad J.C."/>
            <person name="Goldman G.H."/>
            <person name="Houbraken J."/>
            <person name="Oakley B."/>
            <person name="Pocsi I."/>
            <person name="Scazzocchio C."/>
            <person name="Seiboth B."/>
            <person name="vanKuyk P.A."/>
            <person name="Wortman J."/>
            <person name="Dyer P.S."/>
            <person name="Grigoriev I.V."/>
        </authorList>
    </citation>
    <scope>NUCLEOTIDE SEQUENCE [LARGE SCALE GENOMIC DNA]</scope>
    <source>
        <strain evidence="10">DTO 134E9</strain>
    </source>
</reference>
<evidence type="ECO:0000256" key="7">
    <source>
        <dbReference type="SAM" id="SignalP"/>
    </source>
</evidence>
<evidence type="ECO:0000256" key="5">
    <source>
        <dbReference type="ARBA" id="ARBA00023277"/>
    </source>
</evidence>
<dbReference type="STRING" id="1073089.A0A1L9S0R1"/>
<organism evidence="9 10">
    <name type="scientific">Aspergillus wentii DTO 134E9</name>
    <dbReference type="NCBI Taxonomy" id="1073089"/>
    <lineage>
        <taxon>Eukaryota</taxon>
        <taxon>Fungi</taxon>
        <taxon>Dikarya</taxon>
        <taxon>Ascomycota</taxon>
        <taxon>Pezizomycotina</taxon>
        <taxon>Eurotiomycetes</taxon>
        <taxon>Eurotiomycetidae</taxon>
        <taxon>Eurotiales</taxon>
        <taxon>Aspergillaceae</taxon>
        <taxon>Aspergillus</taxon>
        <taxon>Aspergillus subgen. Cremei</taxon>
    </lineage>
</organism>
<dbReference type="Gene3D" id="3.20.20.370">
    <property type="entry name" value="Glycoside hydrolase/deacetylase"/>
    <property type="match status" value="1"/>
</dbReference>
<comment type="cofactor">
    <cofactor evidence="1">
        <name>Co(2+)</name>
        <dbReference type="ChEBI" id="CHEBI:48828"/>
    </cofactor>
</comment>
<dbReference type="Pfam" id="PF01522">
    <property type="entry name" value="Polysacc_deac_1"/>
    <property type="match status" value="1"/>
</dbReference>
<gene>
    <name evidence="9" type="ORF">ASPWEDRAFT_101017</name>
</gene>
<protein>
    <recommendedName>
        <fullName evidence="8">NodB homology domain-containing protein</fullName>
    </recommendedName>
</protein>
<feature type="signal peptide" evidence="7">
    <location>
        <begin position="1"/>
        <end position="19"/>
    </location>
</feature>
<evidence type="ECO:0000256" key="1">
    <source>
        <dbReference type="ARBA" id="ARBA00001941"/>
    </source>
</evidence>
<dbReference type="GeneID" id="63743197"/>
<dbReference type="PANTHER" id="PTHR46471">
    <property type="entry name" value="CHITIN DEACETYLASE"/>
    <property type="match status" value="1"/>
</dbReference>
<evidence type="ECO:0000313" key="10">
    <source>
        <dbReference type="Proteomes" id="UP000184383"/>
    </source>
</evidence>
<evidence type="ECO:0000256" key="2">
    <source>
        <dbReference type="ARBA" id="ARBA00022723"/>
    </source>
</evidence>
<dbReference type="InterPro" id="IPR002509">
    <property type="entry name" value="NODB_dom"/>
</dbReference>
<dbReference type="AlphaFoldDB" id="A0A1L9S0R1"/>
<dbReference type="GO" id="GO:0005975">
    <property type="term" value="P:carbohydrate metabolic process"/>
    <property type="evidence" value="ECO:0007669"/>
    <property type="project" value="InterPro"/>
</dbReference>
<keyword evidence="6" id="KW-0170">Cobalt</keyword>
<dbReference type="PROSITE" id="PS51677">
    <property type="entry name" value="NODB"/>
    <property type="match status" value="1"/>
</dbReference>
<keyword evidence="10" id="KW-1185">Reference proteome</keyword>
<dbReference type="InterPro" id="IPR011330">
    <property type="entry name" value="Glyco_hydro/deAcase_b/a-brl"/>
</dbReference>
<keyword evidence="4" id="KW-0378">Hydrolase</keyword>
<feature type="domain" description="NodB homology" evidence="8">
    <location>
        <begin position="55"/>
        <end position="239"/>
    </location>
</feature>
<evidence type="ECO:0000259" key="8">
    <source>
        <dbReference type="PROSITE" id="PS51677"/>
    </source>
</evidence>
<dbReference type="GO" id="GO:0046872">
    <property type="term" value="F:metal ion binding"/>
    <property type="evidence" value="ECO:0007669"/>
    <property type="project" value="UniProtKB-KW"/>
</dbReference>
<proteinExistence type="predicted"/>
<keyword evidence="2" id="KW-0479">Metal-binding</keyword>